<accession>A0A1G7PP27</accession>
<organism evidence="1 2">
    <name type="scientific">Dyadobacter soli</name>
    <dbReference type="NCBI Taxonomy" id="659014"/>
    <lineage>
        <taxon>Bacteria</taxon>
        <taxon>Pseudomonadati</taxon>
        <taxon>Bacteroidota</taxon>
        <taxon>Cytophagia</taxon>
        <taxon>Cytophagales</taxon>
        <taxon>Spirosomataceae</taxon>
        <taxon>Dyadobacter</taxon>
    </lineage>
</organism>
<keyword evidence="2" id="KW-1185">Reference proteome</keyword>
<dbReference type="AlphaFoldDB" id="A0A1G7PP27"/>
<reference evidence="2" key="1">
    <citation type="submission" date="2016-10" db="EMBL/GenBank/DDBJ databases">
        <authorList>
            <person name="Varghese N."/>
            <person name="Submissions S."/>
        </authorList>
    </citation>
    <scope>NUCLEOTIDE SEQUENCE [LARGE SCALE GENOMIC DNA]</scope>
    <source>
        <strain evidence="2">DSM 25329</strain>
    </source>
</reference>
<evidence type="ECO:0000313" key="1">
    <source>
        <dbReference type="EMBL" id="SDF87954.1"/>
    </source>
</evidence>
<protein>
    <submittedName>
        <fullName evidence="1">Uncharacterized protein</fullName>
    </submittedName>
</protein>
<name>A0A1G7PP27_9BACT</name>
<sequence length="192" mass="21343">MSRNISWINEIKNNTDEDYIIWCHDTDNEGEYRDFVTDKPVGKNDGGQQVIIKAGAHLVAGGCGIPDGGDKDGKPKARVICAYSAAQNHSGDPGAGLRINRVMGDDDQDKIVYRDHYTTRQLAEIIFPRGMEQNIILRIDADGIYLDIKEAKTSSEWQAYLFGQKLKDFFEELAPELAKLAIQAAQKALEAV</sequence>
<proteinExistence type="predicted"/>
<dbReference type="RefSeq" id="WP_090154451.1">
    <property type="nucleotide sequence ID" value="NZ_FNAN01000013.1"/>
</dbReference>
<evidence type="ECO:0000313" key="2">
    <source>
        <dbReference type="Proteomes" id="UP000198748"/>
    </source>
</evidence>
<gene>
    <name evidence="1" type="ORF">SAMN04487996_11377</name>
</gene>
<dbReference type="Proteomes" id="UP000198748">
    <property type="component" value="Unassembled WGS sequence"/>
</dbReference>
<dbReference type="EMBL" id="FNAN01000013">
    <property type="protein sequence ID" value="SDF87954.1"/>
    <property type="molecule type" value="Genomic_DNA"/>
</dbReference>
<dbReference type="OrthoDB" id="9824433at2"/>